<evidence type="ECO:0008006" key="3">
    <source>
        <dbReference type="Google" id="ProtNLM"/>
    </source>
</evidence>
<reference evidence="2" key="1">
    <citation type="journal article" date="2019" name="Int. J. Syst. Evol. Microbiol.">
        <title>The Global Catalogue of Microorganisms (GCM) 10K type strain sequencing project: providing services to taxonomists for standard genome sequencing and annotation.</title>
        <authorList>
            <consortium name="The Broad Institute Genomics Platform"/>
            <consortium name="The Broad Institute Genome Sequencing Center for Infectious Disease"/>
            <person name="Wu L."/>
            <person name="Ma J."/>
        </authorList>
    </citation>
    <scope>NUCLEOTIDE SEQUENCE [LARGE SCALE GENOMIC DNA]</scope>
    <source>
        <strain evidence="2">JCM 17316</strain>
    </source>
</reference>
<comment type="caution">
    <text evidence="1">The sequence shown here is derived from an EMBL/GenBank/DDBJ whole genome shotgun (WGS) entry which is preliminary data.</text>
</comment>
<evidence type="ECO:0000313" key="2">
    <source>
        <dbReference type="Proteomes" id="UP001500266"/>
    </source>
</evidence>
<protein>
    <recommendedName>
        <fullName evidence="3">DUF4297 domain-containing protein</fullName>
    </recommendedName>
</protein>
<organism evidence="1 2">
    <name type="scientific">Actinomadura keratinilytica</name>
    <dbReference type="NCBI Taxonomy" id="547461"/>
    <lineage>
        <taxon>Bacteria</taxon>
        <taxon>Bacillati</taxon>
        <taxon>Actinomycetota</taxon>
        <taxon>Actinomycetes</taxon>
        <taxon>Streptosporangiales</taxon>
        <taxon>Thermomonosporaceae</taxon>
        <taxon>Actinomadura</taxon>
    </lineage>
</organism>
<accession>A0ABP7XW11</accession>
<name>A0ABP7XW11_9ACTN</name>
<proteinExistence type="predicted"/>
<gene>
    <name evidence="1" type="ORF">GCM10022416_01070</name>
</gene>
<dbReference type="EMBL" id="BAABDO010000001">
    <property type="protein sequence ID" value="GAA4126902.1"/>
    <property type="molecule type" value="Genomic_DNA"/>
</dbReference>
<sequence length="461" mass="51076">MSREEDAATATQYLLSVEPTDDAGARTADLFEWQAAMAAADGLGMYWDTLDDQGRFTEPENCRIVCEYHEDWVAVRGDAAELVSAKHKETSFGAYTTVRSLLEDGGLAHLFQRWAMLGERPKCRLVTSPGLRPGAPQDLEKAARYLRDRGQAGAAPTITGGPEKVVTDFAAALAAYAADLPLWRNGQQGRGYIPTAEQRDQVTRFLSMLTIEHSRPSRAFISHAAPGMFVKPLLEQRLDAPVTSAEAVWEAVLTLFRIRMRAAGPRPRGDLPQVLAYPLGVTTTDRVEAERRLAPRTVTLAEIDLAVRTALTHPGAYRRLPTLRRTTRLAVKMQEGGCSDNAIERAEHLKRDYRRIWSRRVGGDPTARADRERLVRRLLRIADEATRAVTAPDQPWGDQLWVELQRLVDELSEVAPQPGLDADLLLGGLCDLADQCKIWFSAAFDVQAAIDALRARQEATS</sequence>
<evidence type="ECO:0000313" key="1">
    <source>
        <dbReference type="EMBL" id="GAA4126902.1"/>
    </source>
</evidence>
<dbReference type="RefSeq" id="WP_378268943.1">
    <property type="nucleotide sequence ID" value="NZ_JBHTFR010000001.1"/>
</dbReference>
<keyword evidence="2" id="KW-1185">Reference proteome</keyword>
<dbReference type="Proteomes" id="UP001500266">
    <property type="component" value="Unassembled WGS sequence"/>
</dbReference>